<dbReference type="Proteomes" id="UP001187531">
    <property type="component" value="Unassembled WGS sequence"/>
</dbReference>
<accession>A0AA88HD75</accession>
<name>A0AA88HD75_ARTSF</name>
<gene>
    <name evidence="1" type="ORF">QYM36_017383</name>
</gene>
<dbReference type="AlphaFoldDB" id="A0AA88HD75"/>
<organism evidence="1 2">
    <name type="scientific">Artemia franciscana</name>
    <name type="common">Brine shrimp</name>
    <name type="synonym">Artemia sanfranciscana</name>
    <dbReference type="NCBI Taxonomy" id="6661"/>
    <lineage>
        <taxon>Eukaryota</taxon>
        <taxon>Metazoa</taxon>
        <taxon>Ecdysozoa</taxon>
        <taxon>Arthropoda</taxon>
        <taxon>Crustacea</taxon>
        <taxon>Branchiopoda</taxon>
        <taxon>Anostraca</taxon>
        <taxon>Artemiidae</taxon>
        <taxon>Artemia</taxon>
    </lineage>
</organism>
<comment type="caution">
    <text evidence="1">The sequence shown here is derived from an EMBL/GenBank/DDBJ whole genome shotgun (WGS) entry which is preliminary data.</text>
</comment>
<sequence>MAVLDILTNQYMTSLDTTYTDSNAKRVSTSTSLLLTTNLRFQTLCSNIKVHNSSFGTRIPVPVSPLISDNVTASQIDYIPVRIRWQSSAQLARAYKGVCTGSIAESDLTLVGAKIPLCLSKRRKVAPKRSLNIGKLDSDQAKHRFRLKLQNRFDTLPTSAQDPKEMWLQFKTTTTEVAPDILGYCCPSRQSWILKDTLETIEETSASSHLENQSKLYGGSALGKALERTVPVIVRKFFVN</sequence>
<dbReference type="EMBL" id="JAVRJZ010000021">
    <property type="protein sequence ID" value="KAK2705321.1"/>
    <property type="molecule type" value="Genomic_DNA"/>
</dbReference>
<protein>
    <submittedName>
        <fullName evidence="1">Uncharacterized protein</fullName>
    </submittedName>
</protein>
<keyword evidence="2" id="KW-1185">Reference proteome</keyword>
<reference evidence="1" key="1">
    <citation type="submission" date="2023-07" db="EMBL/GenBank/DDBJ databases">
        <title>Chromosome-level genome assembly of Artemia franciscana.</title>
        <authorList>
            <person name="Jo E."/>
        </authorList>
    </citation>
    <scope>NUCLEOTIDE SEQUENCE</scope>
    <source>
        <tissue evidence="1">Whole body</tissue>
    </source>
</reference>
<proteinExistence type="predicted"/>
<evidence type="ECO:0000313" key="1">
    <source>
        <dbReference type="EMBL" id="KAK2705321.1"/>
    </source>
</evidence>
<evidence type="ECO:0000313" key="2">
    <source>
        <dbReference type="Proteomes" id="UP001187531"/>
    </source>
</evidence>